<reference evidence="2" key="1">
    <citation type="submission" date="2016-10" db="EMBL/GenBank/DDBJ databases">
        <authorList>
            <person name="Varghese N."/>
            <person name="Submissions S."/>
        </authorList>
    </citation>
    <scope>NUCLEOTIDE SEQUENCE [LARGE SCALE GENOMIC DNA]</scope>
    <source>
        <strain evidence="2">XBD1002</strain>
    </source>
</reference>
<keyword evidence="2" id="KW-1185">Reference proteome</keyword>
<accession>A0A1I3I210</accession>
<evidence type="ECO:0000313" key="1">
    <source>
        <dbReference type="EMBL" id="SFI42058.1"/>
    </source>
</evidence>
<dbReference type="EMBL" id="FORI01000001">
    <property type="protein sequence ID" value="SFI42058.1"/>
    <property type="molecule type" value="Genomic_DNA"/>
</dbReference>
<name>A0A1I3I210_9SPIR</name>
<proteinExistence type="predicted"/>
<dbReference type="RefSeq" id="WP_074929872.1">
    <property type="nucleotide sequence ID" value="NZ_FORI01000001.1"/>
</dbReference>
<dbReference type="OrthoDB" id="9842215at2"/>
<dbReference type="AlphaFoldDB" id="A0A1I3I210"/>
<dbReference type="Proteomes" id="UP000182737">
    <property type="component" value="Unassembled WGS sequence"/>
</dbReference>
<protein>
    <submittedName>
        <fullName evidence="1">Uncharacterized protein</fullName>
    </submittedName>
</protein>
<organism evidence="1 2">
    <name type="scientific">Treponema bryantii</name>
    <dbReference type="NCBI Taxonomy" id="163"/>
    <lineage>
        <taxon>Bacteria</taxon>
        <taxon>Pseudomonadati</taxon>
        <taxon>Spirochaetota</taxon>
        <taxon>Spirochaetia</taxon>
        <taxon>Spirochaetales</taxon>
        <taxon>Treponemataceae</taxon>
        <taxon>Treponema</taxon>
    </lineage>
</organism>
<gene>
    <name evidence="1" type="ORF">SAMN04487775_101261</name>
</gene>
<evidence type="ECO:0000313" key="2">
    <source>
        <dbReference type="Proteomes" id="UP000182737"/>
    </source>
</evidence>
<sequence>MKNNFKWHKEQINGKWYSVCNHEHVPMIEHTKDDKYKVRNCNGKAILHEKFADAEKLAIETYKKFEKFNKSFEG</sequence>